<dbReference type="AlphaFoldDB" id="A0A2X3BR85"/>
<feature type="compositionally biased region" description="Polar residues" evidence="2">
    <location>
        <begin position="205"/>
        <end position="238"/>
    </location>
</feature>
<evidence type="ECO:0000259" key="4">
    <source>
        <dbReference type="Pfam" id="PF03448"/>
    </source>
</evidence>
<dbReference type="EMBL" id="UAWL01000006">
    <property type="protein sequence ID" value="SQB98645.1"/>
    <property type="molecule type" value="Genomic_DNA"/>
</dbReference>
<evidence type="ECO:0000313" key="5">
    <source>
        <dbReference type="EMBL" id="SQB98645.1"/>
    </source>
</evidence>
<keyword evidence="3" id="KW-0472">Membrane</keyword>
<protein>
    <submittedName>
        <fullName evidence="5">Flagellar protein FlbB</fullName>
    </submittedName>
</protein>
<dbReference type="Pfam" id="PF03448">
    <property type="entry name" value="MgtE_N"/>
    <property type="match status" value="1"/>
</dbReference>
<dbReference type="SUPFAM" id="SSF158791">
    <property type="entry name" value="MgtE N-terminal domain-like"/>
    <property type="match status" value="1"/>
</dbReference>
<keyword evidence="5" id="KW-0282">Flagellum</keyword>
<feature type="region of interest" description="Disordered" evidence="2">
    <location>
        <begin position="195"/>
        <end position="238"/>
    </location>
</feature>
<evidence type="ECO:0000256" key="2">
    <source>
        <dbReference type="SAM" id="MobiDB-lite"/>
    </source>
</evidence>
<sequence>MTIIKIMKTTQIQFLIMRYIAVLLCGYGIVSALEKQEPDPSKILECNAVFEARKSEIQDSLTLLNERMQGLEAYRNATQNLLDQRESKIKSQEVALEEKIKQIQDAQKKEAQRLEEEKKNIQDLIAQNEALLKSIQTASNNKVAKTFSGMKDSKAAPIIAELEDSEAAEILTSLAPSEMAKILAKMDPKRAAELTKVITKGPPFKTTNTDKPTQDNADNQTSQESQKQQLNFQNNGGV</sequence>
<dbReference type="Proteomes" id="UP000250166">
    <property type="component" value="Unassembled WGS sequence"/>
</dbReference>
<feature type="coiled-coil region" evidence="1">
    <location>
        <begin position="89"/>
        <end position="141"/>
    </location>
</feature>
<gene>
    <name evidence="5" type="ORF">NCTC13102_01110</name>
</gene>
<feature type="domain" description="Magnesium transporter MgtE intracellular" evidence="4">
    <location>
        <begin position="132"/>
        <end position="196"/>
    </location>
</feature>
<keyword evidence="3" id="KW-1133">Transmembrane helix</keyword>
<keyword evidence="3" id="KW-0812">Transmembrane</keyword>
<dbReference type="Gene3D" id="1.25.60.10">
    <property type="entry name" value="MgtE N-terminal domain-like"/>
    <property type="match status" value="1"/>
</dbReference>
<feature type="transmembrane region" description="Helical" evidence="3">
    <location>
        <begin position="12"/>
        <end position="33"/>
    </location>
</feature>
<organism evidence="5 6">
    <name type="scientific">Helicobacter fennelliae</name>
    <dbReference type="NCBI Taxonomy" id="215"/>
    <lineage>
        <taxon>Bacteria</taxon>
        <taxon>Pseudomonadati</taxon>
        <taxon>Campylobacterota</taxon>
        <taxon>Epsilonproteobacteria</taxon>
        <taxon>Campylobacterales</taxon>
        <taxon>Helicobacteraceae</taxon>
        <taxon>Helicobacter</taxon>
    </lineage>
</organism>
<keyword evidence="1" id="KW-0175">Coiled coil</keyword>
<proteinExistence type="predicted"/>
<evidence type="ECO:0000256" key="3">
    <source>
        <dbReference type="SAM" id="Phobius"/>
    </source>
</evidence>
<evidence type="ECO:0000313" key="6">
    <source>
        <dbReference type="Proteomes" id="UP000250166"/>
    </source>
</evidence>
<dbReference type="RefSeq" id="WP_258399837.1">
    <property type="nucleotide sequence ID" value="NZ_UAWL01000006.1"/>
</dbReference>
<keyword evidence="5" id="KW-0966">Cell projection</keyword>
<dbReference type="InterPro" id="IPR038076">
    <property type="entry name" value="MgtE_N_sf"/>
</dbReference>
<dbReference type="InterPro" id="IPR006668">
    <property type="entry name" value="Mg_transptr_MgtE_intracell_dom"/>
</dbReference>
<keyword evidence="5" id="KW-0969">Cilium</keyword>
<evidence type="ECO:0000256" key="1">
    <source>
        <dbReference type="SAM" id="Coils"/>
    </source>
</evidence>
<reference evidence="5 6" key="1">
    <citation type="submission" date="2018-06" db="EMBL/GenBank/DDBJ databases">
        <authorList>
            <consortium name="Pathogen Informatics"/>
            <person name="Doyle S."/>
        </authorList>
    </citation>
    <scope>NUCLEOTIDE SEQUENCE [LARGE SCALE GENOMIC DNA]</scope>
    <source>
        <strain evidence="5 6">NCTC13102</strain>
    </source>
</reference>
<accession>A0A2X3BR85</accession>
<name>A0A2X3BR85_9HELI</name>